<evidence type="ECO:0000256" key="11">
    <source>
        <dbReference type="SAM" id="MobiDB-lite"/>
    </source>
</evidence>
<evidence type="ECO:0000256" key="10">
    <source>
        <dbReference type="ARBA" id="ARBA00023136"/>
    </source>
</evidence>
<keyword evidence="8 12" id="KW-1133">Transmembrane helix</keyword>
<dbReference type="EMBL" id="BMYT01000002">
    <property type="protein sequence ID" value="GGX11207.1"/>
    <property type="molecule type" value="Genomic_DNA"/>
</dbReference>
<evidence type="ECO:0000313" key="14">
    <source>
        <dbReference type="EMBL" id="GGX11207.1"/>
    </source>
</evidence>
<feature type="compositionally biased region" description="Low complexity" evidence="11">
    <location>
        <begin position="406"/>
        <end position="421"/>
    </location>
</feature>
<keyword evidence="5" id="KW-0479">Metal-binding</keyword>
<evidence type="ECO:0000259" key="13">
    <source>
        <dbReference type="Pfam" id="PF01435"/>
    </source>
</evidence>
<comment type="cofactor">
    <cofactor evidence="1">
        <name>Zn(2+)</name>
        <dbReference type="ChEBI" id="CHEBI:29105"/>
    </cofactor>
</comment>
<evidence type="ECO:0000256" key="12">
    <source>
        <dbReference type="SAM" id="Phobius"/>
    </source>
</evidence>
<name>A0ABQ2XDB7_9BURK</name>
<reference evidence="15" key="1">
    <citation type="journal article" date="2019" name="Int. J. Syst. Evol. Microbiol.">
        <title>The Global Catalogue of Microorganisms (GCM) 10K type strain sequencing project: providing services to taxonomists for standard genome sequencing and annotation.</title>
        <authorList>
            <consortium name="The Broad Institute Genomics Platform"/>
            <consortium name="The Broad Institute Genome Sequencing Center for Infectious Disease"/>
            <person name="Wu L."/>
            <person name="Ma J."/>
        </authorList>
    </citation>
    <scope>NUCLEOTIDE SEQUENCE [LARGE SCALE GENOMIC DNA]</scope>
    <source>
        <strain evidence="15">KCTC 23916</strain>
    </source>
</reference>
<gene>
    <name evidence="14" type="ORF">GCM10011282_16970</name>
</gene>
<evidence type="ECO:0000256" key="6">
    <source>
        <dbReference type="ARBA" id="ARBA00022801"/>
    </source>
</evidence>
<dbReference type="RefSeq" id="WP_189345677.1">
    <property type="nucleotide sequence ID" value="NZ_BMYT01000002.1"/>
</dbReference>
<dbReference type="Proteomes" id="UP000620127">
    <property type="component" value="Unassembled WGS sequence"/>
</dbReference>
<dbReference type="InterPro" id="IPR050083">
    <property type="entry name" value="HtpX_protease"/>
</dbReference>
<keyword evidence="9" id="KW-0482">Metalloprotease</keyword>
<protein>
    <submittedName>
        <fullName evidence="14">Zn-dependent protease</fullName>
    </submittedName>
</protein>
<dbReference type="Gene3D" id="3.30.2010.10">
    <property type="entry name" value="Metalloproteases ('zincins'), catalytic domain"/>
    <property type="match status" value="1"/>
</dbReference>
<feature type="transmembrane region" description="Helical" evidence="12">
    <location>
        <begin position="17"/>
        <end position="42"/>
    </location>
</feature>
<dbReference type="InterPro" id="IPR001915">
    <property type="entry name" value="Peptidase_M48"/>
</dbReference>
<evidence type="ECO:0000256" key="8">
    <source>
        <dbReference type="ARBA" id="ARBA00022989"/>
    </source>
</evidence>
<evidence type="ECO:0000256" key="2">
    <source>
        <dbReference type="ARBA" id="ARBA00022475"/>
    </source>
</evidence>
<organism evidence="14 15">
    <name type="scientific">Undibacterium macrobrachii</name>
    <dbReference type="NCBI Taxonomy" id="1119058"/>
    <lineage>
        <taxon>Bacteria</taxon>
        <taxon>Pseudomonadati</taxon>
        <taxon>Pseudomonadota</taxon>
        <taxon>Betaproteobacteria</taxon>
        <taxon>Burkholderiales</taxon>
        <taxon>Oxalobacteraceae</taxon>
        <taxon>Undibacterium</taxon>
    </lineage>
</organism>
<keyword evidence="7" id="KW-0862">Zinc</keyword>
<feature type="transmembrane region" description="Helical" evidence="12">
    <location>
        <begin position="54"/>
        <end position="76"/>
    </location>
</feature>
<evidence type="ECO:0000313" key="15">
    <source>
        <dbReference type="Proteomes" id="UP000620127"/>
    </source>
</evidence>
<keyword evidence="15" id="KW-1185">Reference proteome</keyword>
<keyword evidence="2" id="KW-1003">Cell membrane</keyword>
<keyword evidence="10 12" id="KW-0472">Membrane</keyword>
<keyword evidence="6" id="KW-0378">Hydrolase</keyword>
<dbReference type="GO" id="GO:0006508">
    <property type="term" value="P:proteolysis"/>
    <property type="evidence" value="ECO:0007669"/>
    <property type="project" value="UniProtKB-KW"/>
</dbReference>
<sequence>MNFFEHQAQAHKESKKLLFLFVLAVIAIVLAVNGTLALLWIWMKGQIGTGIYTYPRGFFFTNTAVTLLFIGGGMLFEMSRLKDGGDAVARMAGGRLVQPDSRDIQERRLLNIVEEMALAAGMACPRVYVMDEEDAINAFAAGYHQNEAVVAVTRGSLTRLSRDELQGVIAHEFSHILNGDMRMNIKLIGVLFGIQMLAGFGQHLMEWGARFGGSRSRDEKGPSIQLILFVFGLALFVIGYIGIFFGRLIKSAVSRQREFLADASAVQFTRNPDGIGGALRKIGGLTRSNQCGSRIKNPNAEQLSHMFLGAARPNLLSGLFATHPPLSERLQRLYGRNIELLDASELPPEMELDEHAVSMGFSAGDGANAGSSSTGLTVSPLGFHPEYGYQTAPASSANSLSDNATKLSPAKPSLAKPSPAKQAAPIATIPAELVHAARDPKAASALVYGLLLDRRDPASFEIQLAILRQALPQQCALVSLLHETLEKLAVSLHLPILDLATPALKLLDAEQRQQIMGISARLIAADQKVSQAEFVLQTILQRRLNPKSGRDVGVKYTGLVQLQAETALMISLMATTEFSAEHAPQAFVKASNSMPELHLQVAQFVARDQLDFFVVKQALDKFQQLAPLAKPFLIRLMLQASGNPLSADGADLLRSICAALDAPVPDVVSASYAERPQH</sequence>
<dbReference type="GO" id="GO:0008233">
    <property type="term" value="F:peptidase activity"/>
    <property type="evidence" value="ECO:0007669"/>
    <property type="project" value="UniProtKB-KW"/>
</dbReference>
<keyword evidence="4 12" id="KW-0812">Transmembrane</keyword>
<feature type="transmembrane region" description="Helical" evidence="12">
    <location>
        <begin position="224"/>
        <end position="249"/>
    </location>
</feature>
<dbReference type="PANTHER" id="PTHR43221:SF2">
    <property type="entry name" value="PROTEASE HTPX HOMOLOG"/>
    <property type="match status" value="1"/>
</dbReference>
<accession>A0ABQ2XDB7</accession>
<evidence type="ECO:0000256" key="3">
    <source>
        <dbReference type="ARBA" id="ARBA00022670"/>
    </source>
</evidence>
<evidence type="ECO:0000256" key="9">
    <source>
        <dbReference type="ARBA" id="ARBA00023049"/>
    </source>
</evidence>
<dbReference type="PANTHER" id="PTHR43221">
    <property type="entry name" value="PROTEASE HTPX"/>
    <property type="match status" value="1"/>
</dbReference>
<feature type="region of interest" description="Disordered" evidence="11">
    <location>
        <begin position="394"/>
        <end position="421"/>
    </location>
</feature>
<dbReference type="Pfam" id="PF01435">
    <property type="entry name" value="Peptidase_M48"/>
    <property type="match status" value="1"/>
</dbReference>
<evidence type="ECO:0000256" key="4">
    <source>
        <dbReference type="ARBA" id="ARBA00022692"/>
    </source>
</evidence>
<evidence type="ECO:0000256" key="7">
    <source>
        <dbReference type="ARBA" id="ARBA00022833"/>
    </source>
</evidence>
<feature type="domain" description="Peptidase M48" evidence="13">
    <location>
        <begin position="105"/>
        <end position="335"/>
    </location>
</feature>
<proteinExistence type="predicted"/>
<comment type="caution">
    <text evidence="14">The sequence shown here is derived from an EMBL/GenBank/DDBJ whole genome shotgun (WGS) entry which is preliminary data.</text>
</comment>
<evidence type="ECO:0000256" key="1">
    <source>
        <dbReference type="ARBA" id="ARBA00001947"/>
    </source>
</evidence>
<dbReference type="CDD" id="cd07340">
    <property type="entry name" value="M48B_Htpx_like"/>
    <property type="match status" value="1"/>
</dbReference>
<keyword evidence="3 14" id="KW-0645">Protease</keyword>
<evidence type="ECO:0000256" key="5">
    <source>
        <dbReference type="ARBA" id="ARBA00022723"/>
    </source>
</evidence>
<feature type="transmembrane region" description="Helical" evidence="12">
    <location>
        <begin position="185"/>
        <end position="204"/>
    </location>
</feature>
<feature type="compositionally biased region" description="Polar residues" evidence="11">
    <location>
        <begin position="394"/>
        <end position="405"/>
    </location>
</feature>